<evidence type="ECO:0000313" key="2">
    <source>
        <dbReference type="EMBL" id="QHT93198.1"/>
    </source>
</evidence>
<feature type="domain" description="TNase-like" evidence="1">
    <location>
        <begin position="42"/>
        <end position="160"/>
    </location>
</feature>
<name>A0A6C0IJ23_9ZZZZ</name>
<accession>A0A6C0IJ23</accession>
<dbReference type="Pfam" id="PF00565">
    <property type="entry name" value="SNase"/>
    <property type="match status" value="1"/>
</dbReference>
<reference evidence="2" key="1">
    <citation type="journal article" date="2020" name="Nature">
        <title>Giant virus diversity and host interactions through global metagenomics.</title>
        <authorList>
            <person name="Schulz F."/>
            <person name="Roux S."/>
            <person name="Paez-Espino D."/>
            <person name="Jungbluth S."/>
            <person name="Walsh D.A."/>
            <person name="Denef V.J."/>
            <person name="McMahon K.D."/>
            <person name="Konstantinidis K.T."/>
            <person name="Eloe-Fadrosh E.A."/>
            <person name="Kyrpides N.C."/>
            <person name="Woyke T."/>
        </authorList>
    </citation>
    <scope>NUCLEOTIDE SEQUENCE</scope>
    <source>
        <strain evidence="2">GVMAG-M-3300023210-19</strain>
    </source>
</reference>
<dbReference type="SMART" id="SM00318">
    <property type="entry name" value="SNc"/>
    <property type="match status" value="1"/>
</dbReference>
<dbReference type="SUPFAM" id="SSF50199">
    <property type="entry name" value="Staphylococcal nuclease"/>
    <property type="match status" value="1"/>
</dbReference>
<proteinExistence type="predicted"/>
<dbReference type="EMBL" id="MN740202">
    <property type="protein sequence ID" value="QHT93198.1"/>
    <property type="molecule type" value="Genomic_DNA"/>
</dbReference>
<dbReference type="AlphaFoldDB" id="A0A6C0IJ23"/>
<dbReference type="InterPro" id="IPR035437">
    <property type="entry name" value="SNase_OB-fold_sf"/>
</dbReference>
<organism evidence="2">
    <name type="scientific">viral metagenome</name>
    <dbReference type="NCBI Taxonomy" id="1070528"/>
    <lineage>
        <taxon>unclassified sequences</taxon>
        <taxon>metagenomes</taxon>
        <taxon>organismal metagenomes</taxon>
    </lineage>
</organism>
<protein>
    <recommendedName>
        <fullName evidence="1">TNase-like domain-containing protein</fullName>
    </recommendedName>
</protein>
<dbReference type="InterPro" id="IPR016071">
    <property type="entry name" value="Staphylococal_nuclease_OB-fold"/>
</dbReference>
<dbReference type="PROSITE" id="PS50830">
    <property type="entry name" value="TNASE_3"/>
    <property type="match status" value="1"/>
</dbReference>
<dbReference type="Gene3D" id="2.40.50.90">
    <property type="match status" value="1"/>
</dbReference>
<evidence type="ECO:0000259" key="1">
    <source>
        <dbReference type="PROSITE" id="PS50830"/>
    </source>
</evidence>
<sequence length="160" mass="18842">MYLLYFCFSIFVAEVLCRPRYFRPPKYLDTIKYDDCARFIPEIRYAKVVKVYDGDTITVACKYPIRGKQLYRFSVRLAGIDAPELNSNNSNERIHANVSRTNLQGLIFNETVSLENVRIEKYGRLLADVYFHDLHVNAWLLDNEYAIPYYGGKKQKIDYE</sequence>